<organism evidence="1 2">
    <name type="scientific">Streptomyces marispadix</name>
    <dbReference type="NCBI Taxonomy" id="2922868"/>
    <lineage>
        <taxon>Bacteria</taxon>
        <taxon>Bacillati</taxon>
        <taxon>Actinomycetota</taxon>
        <taxon>Actinomycetes</taxon>
        <taxon>Kitasatosporales</taxon>
        <taxon>Streptomycetaceae</taxon>
        <taxon>Streptomyces</taxon>
    </lineage>
</organism>
<reference evidence="1" key="2">
    <citation type="journal article" date="2023" name="Int. J. Syst. Evol. Microbiol.">
        <title>Streptomyces marispadix sp. nov., isolated from marine beach sediment of the Northern Coast of Portugal.</title>
        <authorList>
            <person name="dos Santos J.D.N."/>
            <person name="Vitorino I.R."/>
            <person name="Kallscheuer N."/>
            <person name="Srivastava A."/>
            <person name="Krautwurst S."/>
            <person name="Marz M."/>
            <person name="Jogler C."/>
            <person name="Lobo Da Cunha A."/>
            <person name="Catita J."/>
            <person name="Goncalves H."/>
            <person name="Gonzalez I."/>
            <person name="Reyes F."/>
            <person name="Lage O.M."/>
        </authorList>
    </citation>
    <scope>NUCLEOTIDE SEQUENCE</scope>
    <source>
        <strain evidence="1">M600PL45_2</strain>
    </source>
</reference>
<protein>
    <recommendedName>
        <fullName evidence="3">Uridine kinase</fullName>
    </recommendedName>
</protein>
<reference evidence="1" key="1">
    <citation type="submission" date="2022-03" db="EMBL/GenBank/DDBJ databases">
        <authorList>
            <person name="Santos J.D.N."/>
            <person name="Kallscheuer N."/>
            <person name="Jogler C."/>
            <person name="Lage O.M."/>
        </authorList>
    </citation>
    <scope>NUCLEOTIDE SEQUENCE</scope>
    <source>
        <strain evidence="1">M600PL45_2</strain>
    </source>
</reference>
<keyword evidence="2" id="KW-1185">Reference proteome</keyword>
<evidence type="ECO:0008006" key="3">
    <source>
        <dbReference type="Google" id="ProtNLM"/>
    </source>
</evidence>
<dbReference type="RefSeq" id="WP_241063526.1">
    <property type="nucleotide sequence ID" value="NZ_JAKWJU010000002.1"/>
</dbReference>
<gene>
    <name evidence="1" type="ORF">MMA15_27175</name>
</gene>
<dbReference type="InterPro" id="IPR027417">
    <property type="entry name" value="P-loop_NTPase"/>
</dbReference>
<dbReference type="Gene3D" id="3.40.50.300">
    <property type="entry name" value="P-loop containing nucleotide triphosphate hydrolases"/>
    <property type="match status" value="1"/>
</dbReference>
<evidence type="ECO:0000313" key="1">
    <source>
        <dbReference type="EMBL" id="MCH6163948.1"/>
    </source>
</evidence>
<evidence type="ECO:0000313" key="2">
    <source>
        <dbReference type="Proteomes" id="UP001166784"/>
    </source>
</evidence>
<dbReference type="EMBL" id="JAKWJU010000002">
    <property type="protein sequence ID" value="MCH6163948.1"/>
    <property type="molecule type" value="Genomic_DNA"/>
</dbReference>
<sequence length="194" mass="21208">MDGLAATLRALPPSCGPVRLIAVDGHAGSGKTTFAARLSGTLGGAPVLHLDDLASHETFFGWVPRLTEQVLRPLSQGRTARYTPYDWHRARFPPEPESAASLPPAPVVLVEGVGAGRRALRPHLACLLWMDMAAEDSWHRGRLRDGPVLAEFWDTWTHAEMTHFAEDSSYSFANFVVRRGELGYEVRKGPAGGR</sequence>
<dbReference type="SUPFAM" id="SSF52540">
    <property type="entry name" value="P-loop containing nucleoside triphosphate hydrolases"/>
    <property type="match status" value="1"/>
</dbReference>
<name>A0ABS9T668_9ACTN</name>
<accession>A0ABS9T668</accession>
<comment type="caution">
    <text evidence="1">The sequence shown here is derived from an EMBL/GenBank/DDBJ whole genome shotgun (WGS) entry which is preliminary data.</text>
</comment>
<dbReference type="Proteomes" id="UP001166784">
    <property type="component" value="Unassembled WGS sequence"/>
</dbReference>
<proteinExistence type="predicted"/>